<dbReference type="Gene3D" id="3.40.1350.10">
    <property type="match status" value="1"/>
</dbReference>
<evidence type="ECO:0000256" key="2">
    <source>
        <dbReference type="HAMAP-Rule" id="MF_00048"/>
    </source>
</evidence>
<sequence length="121" mass="13670">MHDRQQLGAHGEALAADHLRAAGHEILHRNWRTSVEGVRGELDLVTRDRDTLVVVEVKTRRSTLAGTASEAVGWQKRRRLRRLTGLYLAEHPHRGPVRGDVVALDLADDGRWAITHHRGVW</sequence>
<dbReference type="Proteomes" id="UP000264006">
    <property type="component" value="Chromosome"/>
</dbReference>
<dbReference type="RefSeq" id="WP_114592485.1">
    <property type="nucleotide sequence ID" value="NZ_CP031165.1"/>
</dbReference>
<keyword evidence="3" id="KW-0378">Hydrolase</keyword>
<dbReference type="EMBL" id="CP031165">
    <property type="protein sequence ID" value="AXV08091.1"/>
    <property type="molecule type" value="Genomic_DNA"/>
</dbReference>
<keyword evidence="4" id="KW-1185">Reference proteome</keyword>
<dbReference type="NCBIfam" id="NF009154">
    <property type="entry name" value="PRK12497.3-3"/>
    <property type="match status" value="1"/>
</dbReference>
<dbReference type="PANTHER" id="PTHR34039:SF1">
    <property type="entry name" value="UPF0102 PROTEIN YRAN"/>
    <property type="match status" value="1"/>
</dbReference>
<evidence type="ECO:0000313" key="4">
    <source>
        <dbReference type="Proteomes" id="UP000264006"/>
    </source>
</evidence>
<dbReference type="PANTHER" id="PTHR34039">
    <property type="entry name" value="UPF0102 PROTEIN YRAN"/>
    <property type="match status" value="1"/>
</dbReference>
<gene>
    <name evidence="3" type="ORF">DVS28_a3416</name>
</gene>
<protein>
    <recommendedName>
        <fullName evidence="2">UPF0102 protein DVS28_a3416</fullName>
    </recommendedName>
</protein>
<dbReference type="CDD" id="cd20736">
    <property type="entry name" value="PoNe_Nuclease"/>
    <property type="match status" value="1"/>
</dbReference>
<dbReference type="KEGG" id="euz:DVS28_a3416"/>
<dbReference type="Pfam" id="PF02021">
    <property type="entry name" value="UPF0102"/>
    <property type="match status" value="1"/>
</dbReference>
<dbReference type="GO" id="GO:0004519">
    <property type="term" value="F:endonuclease activity"/>
    <property type="evidence" value="ECO:0007669"/>
    <property type="project" value="UniProtKB-KW"/>
</dbReference>
<dbReference type="AlphaFoldDB" id="A0A346Y0U4"/>
<keyword evidence="3" id="KW-0255">Endonuclease</keyword>
<dbReference type="SUPFAM" id="SSF52980">
    <property type="entry name" value="Restriction endonuclease-like"/>
    <property type="match status" value="1"/>
</dbReference>
<dbReference type="InterPro" id="IPR003509">
    <property type="entry name" value="UPF0102_YraN-like"/>
</dbReference>
<reference evidence="3 4" key="1">
    <citation type="submission" date="2018-09" db="EMBL/GenBank/DDBJ databases">
        <title>Complete genome sequence of Euzebya sp. DY32-46 isolated from seawater of Pacific Ocean.</title>
        <authorList>
            <person name="Xu L."/>
            <person name="Wu Y.-H."/>
            <person name="Xu X.-W."/>
        </authorList>
    </citation>
    <scope>NUCLEOTIDE SEQUENCE [LARGE SCALE GENOMIC DNA]</scope>
    <source>
        <strain evidence="3 4">DY32-46</strain>
    </source>
</reference>
<accession>A0A346Y0U4</accession>
<dbReference type="InterPro" id="IPR011856">
    <property type="entry name" value="tRNA_endonuc-like_dom_sf"/>
</dbReference>
<dbReference type="OrthoDB" id="9794876at2"/>
<keyword evidence="3" id="KW-0540">Nuclease</keyword>
<comment type="similarity">
    <text evidence="1 2">Belongs to the UPF0102 family.</text>
</comment>
<proteinExistence type="inferred from homology"/>
<name>A0A346Y0U4_9ACTN</name>
<organism evidence="3 4">
    <name type="scientific">Euzebya pacifica</name>
    <dbReference type="NCBI Taxonomy" id="1608957"/>
    <lineage>
        <taxon>Bacteria</taxon>
        <taxon>Bacillati</taxon>
        <taxon>Actinomycetota</taxon>
        <taxon>Nitriliruptoria</taxon>
        <taxon>Euzebyales</taxon>
    </lineage>
</organism>
<dbReference type="InterPro" id="IPR011335">
    <property type="entry name" value="Restrct_endonuc-II-like"/>
</dbReference>
<dbReference type="HAMAP" id="MF_00048">
    <property type="entry name" value="UPF0102"/>
    <property type="match status" value="1"/>
</dbReference>
<evidence type="ECO:0000256" key="1">
    <source>
        <dbReference type="ARBA" id="ARBA00006738"/>
    </source>
</evidence>
<evidence type="ECO:0000313" key="3">
    <source>
        <dbReference type="EMBL" id="AXV08091.1"/>
    </source>
</evidence>
<dbReference type="GO" id="GO:0003676">
    <property type="term" value="F:nucleic acid binding"/>
    <property type="evidence" value="ECO:0007669"/>
    <property type="project" value="InterPro"/>
</dbReference>